<evidence type="ECO:0000313" key="10">
    <source>
        <dbReference type="Proteomes" id="UP000244016"/>
    </source>
</evidence>
<feature type="domain" description="4Fe-4S ferredoxin-type" evidence="8">
    <location>
        <begin position="39"/>
        <end position="68"/>
    </location>
</feature>
<accession>A0A2T5GAW2</accession>
<dbReference type="GO" id="GO:0046872">
    <property type="term" value="F:metal ion binding"/>
    <property type="evidence" value="ECO:0007669"/>
    <property type="project" value="UniProtKB-KW"/>
</dbReference>
<evidence type="ECO:0000259" key="8">
    <source>
        <dbReference type="PROSITE" id="PS51379"/>
    </source>
</evidence>
<reference evidence="9 10" key="1">
    <citation type="submission" date="2017-08" db="EMBL/GenBank/DDBJ databases">
        <title>Burning lignite coal seam in the remote Altai Mountains harbors a hydrogen-driven thermophilic microbial community.</title>
        <authorList>
            <person name="Kadnikov V.V."/>
            <person name="Mardanov A.V."/>
            <person name="Ivasenko D."/>
            <person name="Beletsky A.V."/>
            <person name="Karnachuk O.V."/>
            <person name="Ravin N.V."/>
        </authorList>
    </citation>
    <scope>NUCLEOTIDE SEQUENCE [LARGE SCALE GENOMIC DNA]</scope>
    <source>
        <strain evidence="9">AL31</strain>
    </source>
</reference>
<feature type="domain" description="4Fe-4S ferredoxin-type" evidence="8">
    <location>
        <begin position="81"/>
        <end position="110"/>
    </location>
</feature>
<proteinExistence type="inferred from homology"/>
<keyword evidence="7" id="KW-0411">Iron-sulfur</keyword>
<keyword evidence="6" id="KW-0408">Iron</keyword>
<gene>
    <name evidence="9" type="ORF">BLITH_0403</name>
</gene>
<dbReference type="PANTHER" id="PTHR10849">
    <property type="entry name" value="NADH DEHYDROGENASE UBIQUINONE IRON-SULFUR PROTEIN 8, MITOCHONDRIAL"/>
    <property type="match status" value="1"/>
</dbReference>
<dbReference type="EMBL" id="PEBW01000001">
    <property type="protein sequence ID" value="PTQ53323.1"/>
    <property type="molecule type" value="Genomic_DNA"/>
</dbReference>
<evidence type="ECO:0000256" key="3">
    <source>
        <dbReference type="ARBA" id="ARBA00022485"/>
    </source>
</evidence>
<dbReference type="InterPro" id="IPR017896">
    <property type="entry name" value="4Fe4S_Fe-S-bd"/>
</dbReference>
<dbReference type="PROSITE" id="PS51379">
    <property type="entry name" value="4FE4S_FER_2"/>
    <property type="match status" value="2"/>
</dbReference>
<dbReference type="Proteomes" id="UP000244016">
    <property type="component" value="Unassembled WGS sequence"/>
</dbReference>
<dbReference type="GO" id="GO:0016020">
    <property type="term" value="C:membrane"/>
    <property type="evidence" value="ECO:0007669"/>
    <property type="project" value="InterPro"/>
</dbReference>
<sequence>MKVPGVLKGLGVTLRELFEPKVTHLYPDEPYEFPNRLRGSHVLYVDKCIVCNQCANVCPTGAITLGGKPNPDPTKKGKVLDFFEINYEICIFCDLCTEVCPTDAITMAATVEHAAYRRDDLHKDIVWLAENPHNLAHVRKETSRR</sequence>
<evidence type="ECO:0000256" key="7">
    <source>
        <dbReference type="ARBA" id="ARBA00023014"/>
    </source>
</evidence>
<keyword evidence="5" id="KW-1278">Translocase</keyword>
<dbReference type="SUPFAM" id="SSF54862">
    <property type="entry name" value="4Fe-4S ferredoxins"/>
    <property type="match status" value="1"/>
</dbReference>
<organism evidence="9 10">
    <name type="scientific">Brockia lithotrophica</name>
    <dbReference type="NCBI Taxonomy" id="933949"/>
    <lineage>
        <taxon>Bacteria</taxon>
        <taxon>Bacillati</taxon>
        <taxon>Bacillota</taxon>
        <taxon>Bacilli</taxon>
        <taxon>Bacillales</taxon>
        <taxon>Bacillales Family X. Incertae Sedis</taxon>
        <taxon>Brockia</taxon>
    </lineage>
</organism>
<name>A0A2T5GAW2_9BACL</name>
<dbReference type="AlphaFoldDB" id="A0A2T5GAW2"/>
<dbReference type="InterPro" id="IPR017900">
    <property type="entry name" value="4Fe4S_Fe_S_CS"/>
</dbReference>
<evidence type="ECO:0000313" key="9">
    <source>
        <dbReference type="EMBL" id="PTQ53323.1"/>
    </source>
</evidence>
<dbReference type="GO" id="GO:0051539">
    <property type="term" value="F:4 iron, 4 sulfur cluster binding"/>
    <property type="evidence" value="ECO:0007669"/>
    <property type="project" value="UniProtKB-KW"/>
</dbReference>
<dbReference type="GO" id="GO:0009060">
    <property type="term" value="P:aerobic respiration"/>
    <property type="evidence" value="ECO:0007669"/>
    <property type="project" value="TreeGrafter"/>
</dbReference>
<evidence type="ECO:0000256" key="1">
    <source>
        <dbReference type="ARBA" id="ARBA00001966"/>
    </source>
</evidence>
<evidence type="ECO:0000256" key="4">
    <source>
        <dbReference type="ARBA" id="ARBA00022723"/>
    </source>
</evidence>
<dbReference type="PROSITE" id="PS00198">
    <property type="entry name" value="4FE4S_FER_1"/>
    <property type="match status" value="1"/>
</dbReference>
<dbReference type="Gene3D" id="3.30.70.3270">
    <property type="match status" value="1"/>
</dbReference>
<comment type="similarity">
    <text evidence="2">Belongs to the complex I 23 kDa subunit family.</text>
</comment>
<comment type="cofactor">
    <cofactor evidence="1">
        <name>[4Fe-4S] cluster</name>
        <dbReference type="ChEBI" id="CHEBI:49883"/>
    </cofactor>
</comment>
<evidence type="ECO:0000256" key="6">
    <source>
        <dbReference type="ARBA" id="ARBA00023004"/>
    </source>
</evidence>
<evidence type="ECO:0000256" key="5">
    <source>
        <dbReference type="ARBA" id="ARBA00022967"/>
    </source>
</evidence>
<dbReference type="InterPro" id="IPR010226">
    <property type="entry name" value="NADH_quinone_OxRdtase_chainI"/>
</dbReference>
<evidence type="ECO:0000256" key="2">
    <source>
        <dbReference type="ARBA" id="ARBA00010277"/>
    </source>
</evidence>
<protein>
    <submittedName>
        <fullName evidence="9">NADH-ubiquinone oxidoreductase chain I</fullName>
    </submittedName>
</protein>
<dbReference type="PANTHER" id="PTHR10849:SF20">
    <property type="entry name" value="NADH DEHYDROGENASE [UBIQUINONE] IRON-SULFUR PROTEIN 8, MITOCHONDRIAL"/>
    <property type="match status" value="1"/>
</dbReference>
<comment type="caution">
    <text evidence="9">The sequence shown here is derived from an EMBL/GenBank/DDBJ whole genome shotgun (WGS) entry which is preliminary data.</text>
</comment>
<keyword evidence="3" id="KW-0004">4Fe-4S</keyword>
<keyword evidence="4" id="KW-0479">Metal-binding</keyword>
<dbReference type="GO" id="GO:0003954">
    <property type="term" value="F:NADH dehydrogenase activity"/>
    <property type="evidence" value="ECO:0007669"/>
    <property type="project" value="TreeGrafter"/>
</dbReference>
<keyword evidence="9" id="KW-0830">Ubiquinone</keyword>
<dbReference type="Pfam" id="PF12838">
    <property type="entry name" value="Fer4_7"/>
    <property type="match status" value="1"/>
</dbReference>